<evidence type="ECO:0000313" key="3">
    <source>
        <dbReference type="Proteomes" id="UP000886998"/>
    </source>
</evidence>
<dbReference type="PROSITE" id="PS51144">
    <property type="entry name" value="ALPHA_CA_2"/>
    <property type="match status" value="1"/>
</dbReference>
<evidence type="ECO:0000259" key="1">
    <source>
        <dbReference type="PROSITE" id="PS51144"/>
    </source>
</evidence>
<accession>A0A8X6I8E9</accession>
<comment type="caution">
    <text evidence="2">The sequence shown here is derived from an EMBL/GenBank/DDBJ whole genome shotgun (WGS) entry which is preliminary data.</text>
</comment>
<gene>
    <name evidence="2" type="ORF">TNIN_397501</name>
</gene>
<dbReference type="InterPro" id="IPR036398">
    <property type="entry name" value="CA_dom_sf"/>
</dbReference>
<protein>
    <submittedName>
        <fullName evidence="2">Carbonic anhydrase-related protein 10-like</fullName>
    </submittedName>
</protein>
<proteinExistence type="predicted"/>
<name>A0A8X6I8E9_9ARAC</name>
<feature type="domain" description="Alpha-carbonic anhydrase" evidence="1">
    <location>
        <begin position="71"/>
        <end position="137"/>
    </location>
</feature>
<evidence type="ECO:0000313" key="2">
    <source>
        <dbReference type="EMBL" id="GFS34443.1"/>
    </source>
</evidence>
<dbReference type="AlphaFoldDB" id="A0A8X6I8E9"/>
<sequence length="137" mass="15969">MLRGGSRVNRAISHAFDQTELRSWSESFCGALPAFLEDRRVWLIEDFALCLKTMWPTLLFLLQGVAGSWEEWWTYDGISGPDFWGLLNPEWSFCTKGRRQSPIDLNPSVLLYDPHLKNIHIDKFRSRSQSEFYVSSH</sequence>
<organism evidence="2 3">
    <name type="scientific">Trichonephila inaurata madagascariensis</name>
    <dbReference type="NCBI Taxonomy" id="2747483"/>
    <lineage>
        <taxon>Eukaryota</taxon>
        <taxon>Metazoa</taxon>
        <taxon>Ecdysozoa</taxon>
        <taxon>Arthropoda</taxon>
        <taxon>Chelicerata</taxon>
        <taxon>Arachnida</taxon>
        <taxon>Araneae</taxon>
        <taxon>Araneomorphae</taxon>
        <taxon>Entelegynae</taxon>
        <taxon>Araneoidea</taxon>
        <taxon>Nephilidae</taxon>
        <taxon>Trichonephila</taxon>
        <taxon>Trichonephila inaurata</taxon>
    </lineage>
</organism>
<keyword evidence="3" id="KW-1185">Reference proteome</keyword>
<dbReference type="Gene3D" id="3.10.200.10">
    <property type="entry name" value="Alpha carbonic anhydrase"/>
    <property type="match status" value="1"/>
</dbReference>
<dbReference type="EMBL" id="BMAV01024594">
    <property type="protein sequence ID" value="GFS34443.1"/>
    <property type="molecule type" value="Genomic_DNA"/>
</dbReference>
<dbReference type="OrthoDB" id="5978072at2759"/>
<dbReference type="Proteomes" id="UP000886998">
    <property type="component" value="Unassembled WGS sequence"/>
</dbReference>
<dbReference type="SUPFAM" id="SSF51069">
    <property type="entry name" value="Carbonic anhydrase"/>
    <property type="match status" value="1"/>
</dbReference>
<dbReference type="InterPro" id="IPR001148">
    <property type="entry name" value="CA_dom"/>
</dbReference>
<reference evidence="2" key="1">
    <citation type="submission" date="2020-08" db="EMBL/GenBank/DDBJ databases">
        <title>Multicomponent nature underlies the extraordinary mechanical properties of spider dragline silk.</title>
        <authorList>
            <person name="Kono N."/>
            <person name="Nakamura H."/>
            <person name="Mori M."/>
            <person name="Yoshida Y."/>
            <person name="Ohtoshi R."/>
            <person name="Malay A.D."/>
            <person name="Moran D.A.P."/>
            <person name="Tomita M."/>
            <person name="Numata K."/>
            <person name="Arakawa K."/>
        </authorList>
    </citation>
    <scope>NUCLEOTIDE SEQUENCE</scope>
</reference>